<dbReference type="InterPro" id="IPR058240">
    <property type="entry name" value="rSAM_sf"/>
</dbReference>
<keyword evidence="4" id="KW-0820">tRNA-binding</keyword>
<evidence type="ECO:0000256" key="1">
    <source>
        <dbReference type="ARBA" id="ARBA00005217"/>
    </source>
</evidence>
<keyword evidence="11 15" id="KW-0411">Iron-sulfur</keyword>
<evidence type="ECO:0000256" key="12">
    <source>
        <dbReference type="ARBA" id="ARBA00023315"/>
    </source>
</evidence>
<sequence>MSQDEKIKELGLRIITAIKKGDVKDREAVQRMKIELCGELGLTDVPANSSILKEVAPQDRKLIEPFLIKKPMRTMSGVAVVAVMTSPHPCPHGKCAYCPGGVDSGSPQSYTGKEPAARRAERNNFDPFLQVKDRIDQLTAIGHKTDKIDLIIMGGTFTSREREYQEWFVKRCLDAMNGEDSEDIKNAKQRNETSEHRCIGLTVETRPDVFGDEQIEMAMMLGATRVELGVQILDDDVLALSKRGHGVKEIIDSTRSCKDHGLKVCYHIMPGLPGSTPEKDLECFKRVFEDPDFRPDMLKFYPTLVISGTELFDLWKKGEYTPYDESTAVDLLSKMKSIVPEYTRIQRVERDIPAPQITAGIKTSNIRQVVQENMAAHGMSCRCIRCREVGHTNQVLDDPDLVNQKAMEYEASEGFERFVSLEYNDSLIGYVRLRTDDTDTATIRELKVFGKIASIGSEGEDWQHRGFGKELMLEAERLAVLDGKKRMRINSGIGVRGYYRALGYVLEEPYMVKDLS</sequence>
<proteinExistence type="inferred from homology"/>
<dbReference type="EMBL" id="CP010070">
    <property type="protein sequence ID" value="AIZ57263.1"/>
    <property type="molecule type" value="Genomic_DNA"/>
</dbReference>
<keyword evidence="5" id="KW-0808">Transferase</keyword>
<keyword evidence="19" id="KW-1185">Reference proteome</keyword>
<evidence type="ECO:0000256" key="4">
    <source>
        <dbReference type="ARBA" id="ARBA00022555"/>
    </source>
</evidence>
<feature type="binding site" evidence="15">
    <location>
        <position position="98"/>
    </location>
    <ligand>
        <name>[4Fe-4S] cluster</name>
        <dbReference type="ChEBI" id="CHEBI:49883"/>
        <note>4Fe-4S-S-AdoMet</note>
    </ligand>
</feature>
<dbReference type="SUPFAM" id="SSF55729">
    <property type="entry name" value="Acyl-CoA N-acyltransferases (Nat)"/>
    <property type="match status" value="1"/>
</dbReference>
<feature type="domain" description="N-acetyltransferase" evidence="16">
    <location>
        <begin position="379"/>
        <end position="516"/>
    </location>
</feature>
<dbReference type="Pfam" id="PF00583">
    <property type="entry name" value="Acetyltransf_1"/>
    <property type="match status" value="1"/>
</dbReference>
<dbReference type="SFLD" id="SFLDG01086">
    <property type="entry name" value="elongater_protein-like"/>
    <property type="match status" value="1"/>
</dbReference>
<dbReference type="PROSITE" id="PS51186">
    <property type="entry name" value="GNAT"/>
    <property type="match status" value="1"/>
</dbReference>
<feature type="binding site" evidence="15">
    <location>
        <position position="95"/>
    </location>
    <ligand>
        <name>[4Fe-4S] cluster</name>
        <dbReference type="ChEBI" id="CHEBI:49883"/>
        <note>4Fe-4S-S-AdoMet</note>
    </ligand>
</feature>
<dbReference type="SUPFAM" id="SSF102114">
    <property type="entry name" value="Radical SAM enzymes"/>
    <property type="match status" value="1"/>
</dbReference>
<comment type="similarity">
    <text evidence="2">Belongs to the ELP3 family.</text>
</comment>
<dbReference type="InterPro" id="IPR000182">
    <property type="entry name" value="GNAT_dom"/>
</dbReference>
<evidence type="ECO:0000256" key="10">
    <source>
        <dbReference type="ARBA" id="ARBA00023004"/>
    </source>
</evidence>
<evidence type="ECO:0000313" key="18">
    <source>
        <dbReference type="EMBL" id="AIZ57263.1"/>
    </source>
</evidence>
<keyword evidence="12" id="KW-0012">Acyltransferase</keyword>
<dbReference type="NCBIfam" id="TIGR01211">
    <property type="entry name" value="ELP3"/>
    <property type="match status" value="1"/>
</dbReference>
<dbReference type="KEGG" id="mear:Mpt1_c14050"/>
<dbReference type="GO" id="GO:0002926">
    <property type="term" value="P:tRNA wobble base 5-methoxycarbonylmethyl-2-thiouridinylation"/>
    <property type="evidence" value="ECO:0007669"/>
    <property type="project" value="TreeGrafter"/>
</dbReference>
<dbReference type="Pfam" id="PF16199">
    <property type="entry name" value="Radical_SAM_C"/>
    <property type="match status" value="1"/>
</dbReference>
<dbReference type="SFLD" id="SFLDF00344">
    <property type="entry name" value="ELP3-like"/>
    <property type="match status" value="1"/>
</dbReference>
<name>A0A0A7LE46_9ARCH</name>
<dbReference type="InterPro" id="IPR007197">
    <property type="entry name" value="rSAM"/>
</dbReference>
<dbReference type="Pfam" id="PF04055">
    <property type="entry name" value="Radical_SAM"/>
    <property type="match status" value="1"/>
</dbReference>
<dbReference type="PIRSF" id="PIRSF005669">
    <property type="entry name" value="Hist_AcTrfase_ELP3"/>
    <property type="match status" value="1"/>
</dbReference>
<evidence type="ECO:0000256" key="3">
    <source>
        <dbReference type="ARBA" id="ARBA00022485"/>
    </source>
</evidence>
<keyword evidence="6" id="KW-0949">S-adenosyl-L-methionine</keyword>
<evidence type="ECO:0000256" key="6">
    <source>
        <dbReference type="ARBA" id="ARBA00022691"/>
    </source>
</evidence>
<dbReference type="PANTHER" id="PTHR11135:SF7">
    <property type="entry name" value="TRNA URIDINE(34) ACETYLTRANSFERASE"/>
    <property type="match status" value="1"/>
</dbReference>
<keyword evidence="7" id="KW-0819">tRNA processing</keyword>
<dbReference type="GO" id="GO:0005737">
    <property type="term" value="C:cytoplasm"/>
    <property type="evidence" value="ECO:0007669"/>
    <property type="project" value="TreeGrafter"/>
</dbReference>
<dbReference type="SFLD" id="SFLDS00029">
    <property type="entry name" value="Radical_SAM"/>
    <property type="match status" value="1"/>
</dbReference>
<dbReference type="InterPro" id="IPR013785">
    <property type="entry name" value="Aldolase_TIM"/>
</dbReference>
<keyword evidence="9" id="KW-0694">RNA-binding</keyword>
<evidence type="ECO:0000259" key="16">
    <source>
        <dbReference type="PROSITE" id="PS51186"/>
    </source>
</evidence>
<dbReference type="GO" id="GO:0106261">
    <property type="term" value="F:tRNA uridine(34) acetyltransferase activity"/>
    <property type="evidence" value="ECO:0007669"/>
    <property type="project" value="UniProtKB-EC"/>
</dbReference>
<dbReference type="InterPro" id="IPR034687">
    <property type="entry name" value="ELP3-like"/>
</dbReference>
<evidence type="ECO:0000256" key="9">
    <source>
        <dbReference type="ARBA" id="ARBA00022884"/>
    </source>
</evidence>
<dbReference type="InterPro" id="IPR032432">
    <property type="entry name" value="Radical_SAM_C"/>
</dbReference>
<keyword evidence="3" id="KW-0004">4Fe-4S</keyword>
<comment type="pathway">
    <text evidence="1">tRNA modification.</text>
</comment>
<dbReference type="Gene3D" id="3.20.20.70">
    <property type="entry name" value="Aldolase class I"/>
    <property type="match status" value="1"/>
</dbReference>
<evidence type="ECO:0000256" key="2">
    <source>
        <dbReference type="ARBA" id="ARBA00005494"/>
    </source>
</evidence>
<feature type="domain" description="Radical SAM core" evidence="17">
    <location>
        <begin position="73"/>
        <end position="355"/>
    </location>
</feature>
<dbReference type="GO" id="GO:0051539">
    <property type="term" value="F:4 iron, 4 sulfur cluster binding"/>
    <property type="evidence" value="ECO:0007669"/>
    <property type="project" value="UniProtKB-KW"/>
</dbReference>
<dbReference type="AlphaFoldDB" id="A0A0A7LE46"/>
<evidence type="ECO:0000256" key="7">
    <source>
        <dbReference type="ARBA" id="ARBA00022694"/>
    </source>
</evidence>
<feature type="binding site" evidence="15">
    <location>
        <position position="90"/>
    </location>
    <ligand>
        <name>[4Fe-4S] cluster</name>
        <dbReference type="ChEBI" id="CHEBI:49883"/>
        <note>4Fe-4S-S-AdoMet</note>
    </ligand>
</feature>
<dbReference type="GO" id="GO:0000049">
    <property type="term" value="F:tRNA binding"/>
    <property type="evidence" value="ECO:0007669"/>
    <property type="project" value="UniProtKB-KW"/>
</dbReference>
<keyword evidence="10 15" id="KW-0408">Iron</keyword>
<evidence type="ECO:0000313" key="19">
    <source>
        <dbReference type="Proteomes" id="UP000030787"/>
    </source>
</evidence>
<evidence type="ECO:0000256" key="8">
    <source>
        <dbReference type="ARBA" id="ARBA00022723"/>
    </source>
</evidence>
<dbReference type="InterPro" id="IPR039661">
    <property type="entry name" value="ELP3"/>
</dbReference>
<evidence type="ECO:0000256" key="5">
    <source>
        <dbReference type="ARBA" id="ARBA00022679"/>
    </source>
</evidence>
<comment type="catalytic activity">
    <reaction evidence="14">
        <text>uridine(34) in tRNA + acetyl-CoA + S-adenosyl-L-methionine + H2O = 5-(carboxymethyl)uridine(34) in tRNA + 5'-deoxyadenosine + L-methionine + CoA + 2 H(+)</text>
        <dbReference type="Rhea" id="RHEA:61020"/>
        <dbReference type="Rhea" id="RHEA-COMP:10407"/>
        <dbReference type="Rhea" id="RHEA-COMP:11727"/>
        <dbReference type="ChEBI" id="CHEBI:15377"/>
        <dbReference type="ChEBI" id="CHEBI:15378"/>
        <dbReference type="ChEBI" id="CHEBI:17319"/>
        <dbReference type="ChEBI" id="CHEBI:57287"/>
        <dbReference type="ChEBI" id="CHEBI:57288"/>
        <dbReference type="ChEBI" id="CHEBI:57844"/>
        <dbReference type="ChEBI" id="CHEBI:59789"/>
        <dbReference type="ChEBI" id="CHEBI:65315"/>
        <dbReference type="ChEBI" id="CHEBI:74882"/>
        <dbReference type="EC" id="2.3.1.311"/>
    </reaction>
    <physiologicalReaction direction="left-to-right" evidence="14">
        <dbReference type="Rhea" id="RHEA:61021"/>
    </physiologicalReaction>
</comment>
<gene>
    <name evidence="18" type="ORF">Mpt1_c14050</name>
</gene>
<protein>
    <recommendedName>
        <fullName evidence="13">tRNA carboxymethyluridine synthase</fullName>
        <ecNumber evidence="13">2.3.1.311</ecNumber>
    </recommendedName>
</protein>
<evidence type="ECO:0000256" key="13">
    <source>
        <dbReference type="ARBA" id="ARBA00044771"/>
    </source>
</evidence>
<dbReference type="GO" id="GO:0046872">
    <property type="term" value="F:metal ion binding"/>
    <property type="evidence" value="ECO:0007669"/>
    <property type="project" value="UniProtKB-KW"/>
</dbReference>
<dbReference type="RefSeq" id="WP_048113426.1">
    <property type="nucleotide sequence ID" value="NZ_CP010070.1"/>
</dbReference>
<dbReference type="OrthoDB" id="49957at2157"/>
<evidence type="ECO:0000259" key="17">
    <source>
        <dbReference type="PROSITE" id="PS51918"/>
    </source>
</evidence>
<dbReference type="STRING" id="1577791.Mpt1_c14050"/>
<dbReference type="CDD" id="cd04301">
    <property type="entry name" value="NAT_SF"/>
    <property type="match status" value="1"/>
</dbReference>
<dbReference type="SMART" id="SM00729">
    <property type="entry name" value="Elp3"/>
    <property type="match status" value="1"/>
</dbReference>
<dbReference type="Proteomes" id="UP000030787">
    <property type="component" value="Chromosome"/>
</dbReference>
<comment type="cofactor">
    <cofactor evidence="15">
        <name>[4Fe-4S] cluster</name>
        <dbReference type="ChEBI" id="CHEBI:49883"/>
    </cofactor>
    <text evidence="15">Binds 1 [4Fe-4S] cluster. The cluster is coordinated with 3 cysteines and an exchangeable S-adenosyl-L-methionine.</text>
</comment>
<dbReference type="PROSITE" id="PS51918">
    <property type="entry name" value="RADICAL_SAM"/>
    <property type="match status" value="1"/>
</dbReference>
<evidence type="ECO:0000256" key="15">
    <source>
        <dbReference type="PIRSR" id="PIRSR005669-1"/>
    </source>
</evidence>
<dbReference type="GeneID" id="24819063"/>
<dbReference type="InterPro" id="IPR016181">
    <property type="entry name" value="Acyl_CoA_acyltransferase"/>
</dbReference>
<evidence type="ECO:0000256" key="11">
    <source>
        <dbReference type="ARBA" id="ARBA00023014"/>
    </source>
</evidence>
<dbReference type="InterPro" id="IPR006638">
    <property type="entry name" value="Elp3/MiaA/NifB-like_rSAM"/>
</dbReference>
<dbReference type="PANTHER" id="PTHR11135">
    <property type="entry name" value="HISTONE ACETYLTRANSFERASE-RELATED"/>
    <property type="match status" value="1"/>
</dbReference>
<dbReference type="Gene3D" id="3.40.630.30">
    <property type="match status" value="1"/>
</dbReference>
<dbReference type="InterPro" id="IPR056591">
    <property type="entry name" value="ELP3-like_N"/>
</dbReference>
<evidence type="ECO:0000256" key="14">
    <source>
        <dbReference type="ARBA" id="ARBA00047372"/>
    </source>
</evidence>
<dbReference type="Pfam" id="PF23613">
    <property type="entry name" value="ELP3_N"/>
    <property type="match status" value="1"/>
</dbReference>
<accession>A0A0A7LE46</accession>
<keyword evidence="8 15" id="KW-0479">Metal-binding</keyword>
<dbReference type="EC" id="2.3.1.311" evidence="13"/>
<dbReference type="HOGENOM" id="CLU_025983_2_1_2"/>
<organism evidence="18 19">
    <name type="scientific">Candidatus Methanoplasma termitum</name>
    <dbReference type="NCBI Taxonomy" id="1577791"/>
    <lineage>
        <taxon>Archaea</taxon>
        <taxon>Methanobacteriati</taxon>
        <taxon>Thermoplasmatota</taxon>
        <taxon>Thermoplasmata</taxon>
        <taxon>Methanomassiliicoccales</taxon>
        <taxon>Methanomassiliicoccaceae</taxon>
        <taxon>Candidatus Methanoplasma</taxon>
    </lineage>
</organism>
<reference evidence="18 19" key="1">
    <citation type="journal article" date="2014" name="Appl. Environ. Microbiol.">
        <title>Comparative Genome Analysis of 'Candidatus Methanoplasma termitum' Indicates a New Mode of Energy Metabolism in the Seventh Order of Methanogens.</title>
        <authorList>
            <person name="Lang K."/>
            <person name="Schuldes J."/>
            <person name="Klingl A."/>
            <person name="Poehlein A."/>
            <person name="Daniel R."/>
            <person name="Brune A."/>
        </authorList>
    </citation>
    <scope>NUCLEOTIDE SEQUENCE [LARGE SCALE GENOMIC DNA]</scope>
    <source>
        <strain evidence="19">Mpt1</strain>
    </source>
</reference>